<keyword evidence="2" id="KW-1133">Transmembrane helix</keyword>
<evidence type="ECO:0008006" key="5">
    <source>
        <dbReference type="Google" id="ProtNLM"/>
    </source>
</evidence>
<comment type="caution">
    <text evidence="3">The sequence shown here is derived from an EMBL/GenBank/DDBJ whole genome shotgun (WGS) entry which is preliminary data.</text>
</comment>
<feature type="transmembrane region" description="Helical" evidence="2">
    <location>
        <begin position="12"/>
        <end position="31"/>
    </location>
</feature>
<keyword evidence="2" id="KW-0472">Membrane</keyword>
<evidence type="ECO:0000313" key="3">
    <source>
        <dbReference type="EMBL" id="MBO0905458.1"/>
    </source>
</evidence>
<keyword evidence="2" id="KW-0812">Transmembrane</keyword>
<evidence type="ECO:0000256" key="2">
    <source>
        <dbReference type="SAM" id="Phobius"/>
    </source>
</evidence>
<keyword evidence="1" id="KW-0175">Coiled coil</keyword>
<evidence type="ECO:0000256" key="1">
    <source>
        <dbReference type="SAM" id="Coils"/>
    </source>
</evidence>
<accession>A0ABS3J712</accession>
<dbReference type="RefSeq" id="WP_207352086.1">
    <property type="nucleotide sequence ID" value="NZ_JAFMPY010000021.1"/>
</dbReference>
<reference evidence="3 4" key="1">
    <citation type="submission" date="2021-03" db="EMBL/GenBank/DDBJ databases">
        <title>Whole genome sequence of Jiella sp. MQZ13P-4.</title>
        <authorList>
            <person name="Tuo L."/>
        </authorList>
    </citation>
    <scope>NUCLEOTIDE SEQUENCE [LARGE SCALE GENOMIC DNA]</scope>
    <source>
        <strain evidence="3 4">MQZ13P-4</strain>
    </source>
</reference>
<protein>
    <recommendedName>
        <fullName evidence="5">DUF2746 domain-containing protein</fullName>
    </recommendedName>
</protein>
<dbReference type="EMBL" id="JAFMPY010000021">
    <property type="protein sequence ID" value="MBO0905458.1"/>
    <property type="molecule type" value="Genomic_DNA"/>
</dbReference>
<evidence type="ECO:0000313" key="4">
    <source>
        <dbReference type="Proteomes" id="UP000664288"/>
    </source>
</evidence>
<dbReference type="Proteomes" id="UP000664288">
    <property type="component" value="Unassembled WGS sequence"/>
</dbReference>
<feature type="coiled-coil region" evidence="1">
    <location>
        <begin position="88"/>
        <end position="115"/>
    </location>
</feature>
<name>A0ABS3J712_9HYPH</name>
<gene>
    <name evidence="3" type="ORF">J1C47_17580</name>
</gene>
<keyword evidence="4" id="KW-1185">Reference proteome</keyword>
<sequence>MPDAGSLPEWVLWTGGVIGVAVSTVVLKLGLKRGERSEPARIDAALVDGVSVRNLAGSVEALALTMRELDKSIGERARQAGREGVEQAEAFGELIRDLAREVQELRLELRQLRAELGRG</sequence>
<proteinExistence type="predicted"/>
<organism evidence="3 4">
    <name type="scientific">Jiella sonneratiae</name>
    <dbReference type="NCBI Taxonomy" id="2816856"/>
    <lineage>
        <taxon>Bacteria</taxon>
        <taxon>Pseudomonadati</taxon>
        <taxon>Pseudomonadota</taxon>
        <taxon>Alphaproteobacteria</taxon>
        <taxon>Hyphomicrobiales</taxon>
        <taxon>Aurantimonadaceae</taxon>
        <taxon>Jiella</taxon>
    </lineage>
</organism>